<sequence>MSSYAAGQIYSPPELPPYLKAYDLRPIVGVPTDQELISIHAVMRIVQTAVDIPGMGAATLLAQLSDYLFSVQLAKYRNKYMDVVFPENTTYTPPALPAHLSVQLEPISGVPSDEEITGCNSILPTVRKWYATARYQKFRMLKYPLLVSSIFDPSVNMELSQYLFDIQMARYQQRAKQSRLVSVLPDGSIAIPAKIAQQTDDSIEQDREVQTEDGVGFSQSIQMVPNPEIRDAIERSNQLADRANQLVEQTNLLIERSNQIAERANQLSERSSQPVEQSSSLLERFTELFGRLNGHFEHSNRLAEISTKPVEKLEEALRDISRVLARIQHAIVRNHTGNTVKAADCLTNEKGYTPGGVEAGYGYFDYTSKKFTGQAGCQLPVMVNGTCHDLPLNDVWLGIFLRFYGVGENYFESKTSNKLRDAAGARIVFGRYLSSCLG</sequence>
<name>A0A8H3HWS2_9AGAM</name>
<gene>
    <name evidence="1" type="ORF">RDB_LOCUS45901</name>
</gene>
<reference evidence="1" key="1">
    <citation type="submission" date="2021-01" db="EMBL/GenBank/DDBJ databases">
        <authorList>
            <person name="Kaushik A."/>
        </authorList>
    </citation>
    <scope>NUCLEOTIDE SEQUENCE</scope>
    <source>
        <strain evidence="1">AG5</strain>
    </source>
</reference>
<organism evidence="1 2">
    <name type="scientific">Rhizoctonia solani</name>
    <dbReference type="NCBI Taxonomy" id="456999"/>
    <lineage>
        <taxon>Eukaryota</taxon>
        <taxon>Fungi</taxon>
        <taxon>Dikarya</taxon>
        <taxon>Basidiomycota</taxon>
        <taxon>Agaricomycotina</taxon>
        <taxon>Agaricomycetes</taxon>
        <taxon>Cantharellales</taxon>
        <taxon>Ceratobasidiaceae</taxon>
        <taxon>Rhizoctonia</taxon>
    </lineage>
</organism>
<dbReference type="AlphaFoldDB" id="A0A8H3HWS2"/>
<dbReference type="EMBL" id="CAJNJQ010000910">
    <property type="protein sequence ID" value="CAE7108028.1"/>
    <property type="molecule type" value="Genomic_DNA"/>
</dbReference>
<dbReference type="SUPFAM" id="SSF58104">
    <property type="entry name" value="Methyl-accepting chemotaxis protein (MCP) signaling domain"/>
    <property type="match status" value="1"/>
</dbReference>
<evidence type="ECO:0000313" key="2">
    <source>
        <dbReference type="Proteomes" id="UP000663827"/>
    </source>
</evidence>
<evidence type="ECO:0000313" key="1">
    <source>
        <dbReference type="EMBL" id="CAE7108028.1"/>
    </source>
</evidence>
<proteinExistence type="predicted"/>
<protein>
    <recommendedName>
        <fullName evidence="3">Laminin domain protein</fullName>
    </recommendedName>
</protein>
<accession>A0A8H3HWS2</accession>
<dbReference type="Proteomes" id="UP000663827">
    <property type="component" value="Unassembled WGS sequence"/>
</dbReference>
<comment type="caution">
    <text evidence="1">The sequence shown here is derived from an EMBL/GenBank/DDBJ whole genome shotgun (WGS) entry which is preliminary data.</text>
</comment>
<evidence type="ECO:0008006" key="3">
    <source>
        <dbReference type="Google" id="ProtNLM"/>
    </source>
</evidence>